<dbReference type="InterPro" id="IPR022385">
    <property type="entry name" value="Rhs_assc_core"/>
</dbReference>
<dbReference type="SUPFAM" id="SSF51294">
    <property type="entry name" value="Hedgehog/intein (Hint) domain"/>
    <property type="match status" value="1"/>
</dbReference>
<dbReference type="GO" id="GO:0016539">
    <property type="term" value="P:intein-mediated protein splicing"/>
    <property type="evidence" value="ECO:0007669"/>
    <property type="project" value="InterPro"/>
</dbReference>
<dbReference type="SMART" id="SM00306">
    <property type="entry name" value="HintN"/>
    <property type="match status" value="1"/>
</dbReference>
<feature type="coiled-coil region" evidence="2">
    <location>
        <begin position="2025"/>
        <end position="2069"/>
    </location>
</feature>
<feature type="region of interest" description="Disordered" evidence="3">
    <location>
        <begin position="2108"/>
        <end position="2129"/>
    </location>
</feature>
<accession>A0A7H0HPN2</accession>
<keyword evidence="4" id="KW-0732">Signal</keyword>
<evidence type="ECO:0000256" key="3">
    <source>
        <dbReference type="SAM" id="MobiDB-lite"/>
    </source>
</evidence>
<organism evidence="6 7">
    <name type="scientific">Streptomyces genisteinicus</name>
    <dbReference type="NCBI Taxonomy" id="2768068"/>
    <lineage>
        <taxon>Bacteria</taxon>
        <taxon>Bacillati</taxon>
        <taxon>Actinomycetota</taxon>
        <taxon>Actinomycetes</taxon>
        <taxon>Kitasatosporales</taxon>
        <taxon>Streptomycetaceae</taxon>
        <taxon>Streptomyces</taxon>
    </lineage>
</organism>
<feature type="domain" description="Hint" evidence="5">
    <location>
        <begin position="2094"/>
        <end position="2199"/>
    </location>
</feature>
<evidence type="ECO:0000313" key="7">
    <source>
        <dbReference type="Proteomes" id="UP000516230"/>
    </source>
</evidence>
<keyword evidence="7" id="KW-1185">Reference proteome</keyword>
<feature type="region of interest" description="Disordered" evidence="3">
    <location>
        <begin position="1932"/>
        <end position="1952"/>
    </location>
</feature>
<reference evidence="6 7" key="1">
    <citation type="submission" date="2020-08" db="EMBL/GenBank/DDBJ databases">
        <title>A novel species.</title>
        <authorList>
            <person name="Gao J."/>
        </authorList>
    </citation>
    <scope>NUCLEOTIDE SEQUENCE [LARGE SCALE GENOMIC DNA]</scope>
    <source>
        <strain evidence="6 7">CRPJ-33</strain>
    </source>
</reference>
<feature type="chain" id="PRO_5028954338" evidence="4">
    <location>
        <begin position="43"/>
        <end position="2373"/>
    </location>
</feature>
<feature type="region of interest" description="Disordered" evidence="3">
    <location>
        <begin position="59"/>
        <end position="113"/>
    </location>
</feature>
<dbReference type="Pfam" id="PF07591">
    <property type="entry name" value="PT-HINT"/>
    <property type="match status" value="1"/>
</dbReference>
<evidence type="ECO:0000256" key="1">
    <source>
        <dbReference type="ARBA" id="ARBA00022737"/>
    </source>
</evidence>
<feature type="signal peptide" evidence="4">
    <location>
        <begin position="1"/>
        <end position="42"/>
    </location>
</feature>
<keyword evidence="1" id="KW-0677">Repeat</keyword>
<gene>
    <name evidence="6" type="ORF">IAG43_05795</name>
</gene>
<evidence type="ECO:0000259" key="5">
    <source>
        <dbReference type="SMART" id="SM00306"/>
    </source>
</evidence>
<dbReference type="PROSITE" id="PS50817">
    <property type="entry name" value="INTEIN_N_TER"/>
    <property type="match status" value="1"/>
</dbReference>
<feature type="compositionally biased region" description="Basic and acidic residues" evidence="3">
    <location>
        <begin position="2112"/>
        <end position="2129"/>
    </location>
</feature>
<dbReference type="EMBL" id="CP060825">
    <property type="protein sequence ID" value="QNP62498.1"/>
    <property type="molecule type" value="Genomic_DNA"/>
</dbReference>
<dbReference type="KEGG" id="sgj:IAG43_05795"/>
<evidence type="ECO:0000313" key="6">
    <source>
        <dbReference type="EMBL" id="QNP62498.1"/>
    </source>
</evidence>
<dbReference type="PROSITE" id="PS50818">
    <property type="entry name" value="INTEIN_C_TER"/>
    <property type="match status" value="1"/>
</dbReference>
<dbReference type="InterPro" id="IPR056823">
    <property type="entry name" value="TEN-like_YD-shell"/>
</dbReference>
<feature type="compositionally biased region" description="Low complexity" evidence="3">
    <location>
        <begin position="104"/>
        <end position="113"/>
    </location>
</feature>
<sequence>MPIWHARRLFRHRSAQWRSGLSGLALALLASGASLTPLPAQAAEGRGLAEVQKVTDVPAARTTAKGPAAAPDQTGKAELKAPPNVRWPAQGTAEATVPKATGSAQTTRGTAAKQAAAAIGPSARAGSLPVRLAPGNKAVAKASAAPAADAPAVTAKVSVHGQDKARRAGVQGLLLSVQRTDEGTGTHPLSVELDYSTFAHAYGGDWGSRLRFSQRPACVLTTPEKPQCQGSVPLPSVNDSETGTLTGTFAARATATGATGRSAGGAGSDSAVVLAATASASGSKGTYTATSLSPTGSWSAGSSTGDFSWTYPMEIPASLGGPGPAVSIGYNSGSIDGRTVATSQQPSWVGDGWDTGSSFIERTFVSCAEDRKAGSGFNNPTTHPTGDLCHGPPMVTLSLNGSSTSLVLNDADKKWYPADQDGSKVELLTGAENGDKEKEYWVVTNSEGVKYHFGLNQLPGYAAGKGETNSALNVPVYGNHQGEPCHAASYAASVCDQTYRWNLDYVVDPRGNALTYWYAKEQNYYGSNVTTTGTSTARRYDRAGYLTRVAYGLRSDNLFAPAPAEVTYKVGERCLVTTSFDCAESKLTSTATYEVARNWPDVPADQLCASGQTCTDRYSPAFFTRKLLKSITTKVLKDGVPTPVDTWTMAHSFQSTGDGAVNGEYPLWLKSIQRTDENGATLGLPAVTFIGKQMPNRVDNDTDGNPPYLRWRVTQVNTETGARTVVAYAPTECSSTPGAVKLPASPDSNTLRCFPVVVETNDPTDPTGMKKKYSTDWFHKHRVDQVREEDKNGTSPTREVNYTYLGTPAWAYDDASELTNKPARTWSVYRGYGEVRTVQGVAPDVRSRTETLYYRGLDGDLKADGTRRSVSITASDGSSVKDHRMLVGQVRENRYYEGVDGGLHSATITTPHLQGPVAKRDRSATGASDLEAWFQGLKSTSSRTILSDDRGERKTAVEHGYDDGGRLEWTWSKGDTSDANDDTCTRFDYLNDAAKWFRSQQTRVHTVAAACNAPIVYGPGNVVSDAKVEYDAVGNVVKTRSLSGFSDQNLPEYTTQGTATFDDYGRITSATDVYGKTTTTTYTPASGSVVTKTVTKNTLGHTATTEVDPGRGLPLVQTDANGRSTVMQYDVLGRMKKVWSPDRNSRTSTPDAEFEYTVGRDAPVVITNKRLKEDGTYRVSYDFYDGALRLRQTQNPAMNGGRVVTDTHYDSLGRVWKENSGYYNSDSGPVATMFPATETAVPSSTVTTYDGVGRPTATIARSKGNETWRTTTTYGGDWTAVDPPAGDTPTMAILDAHGRKTELRQFKGSGPTGAYDKITYSYTRKGQLDKVTDQIGNVWSQTYDVRGRVKTLVDPDKGTSEMTYDEGDRVLTVTDGRSPRRTVAMAYDALGRVTATHEDSLSGTKLTSQTYDTVPGALGLPASSTRYVNGNAYTQAITAYDTEYRPTSTAVTIPASEGKLAGTYAYSNTYTPRTGLPKSTTHPAVGGLPSEAVSIGYNGLDTVNTMGVDGNTFVAATEYTSLGDVVRTRVDSAGRAVFTSNTFDEQTRRVTRTTNQQQVVGTVDTITLNDVVTDYDAIGNVTRITDKTGDNPTAATTDVQCFAYDHLRRMTDAWTASDACAQRPEASGPGSAPAVGGPDAYWHSYTFDAAGNRLSETKHDPLGDTAKDVHRSYTYATGLPTKSRLDKVTVTGPQGQREELYGYDQAGNTTTRTIQGDTQSLQWDLEGHLEKVTAGSDESSYVYDAGGNRLIEREATGTTLYLPGTELKLDADGNVAKTTRYYTHPAGPAMVKVAEGGTIKKSYLLSDRNGTATTAVDAATQTVTRRKHTPFGEERGTAPSMWPDDKGYLGGAKDATGLTHLNAREYDPALGRFISVDPQMDIAESQTMNPYAYGNNSPITFADPSGRAMCADEACTVRVQTEGQTFDQIVENAGGTVPPPPPPPTTTVSEADVKKANSIRQKSKADIILEIAIEVAKGIAGFEDIQACLGGDVWACGALALDATMPFAGKAKRTVKALETAWKMYDRWEEEVRWATRTLRRADDEAAAMAKYIEDYAAWEKKADAARAAEKKADAAADAAKKSDGGGGGSCPIRNSFTPDTEVLLADGTTKPIKDLKPGDKVMATDEKTGETTGKNVAATIVGDGEKYLVRITVDTDGDKGTASAPITATDGHPFWVPALKKWIDAKDLKPGQWLRTSAGTHVQITAVQAWTQTSSVRNLTVADFHTYYVLAGKTPVLVHNCGGKATVTFDGGHASVEVAAAGESLSTHQVGGVVRLPNGESLPTPIKVEHFTGSASESARAVTFDLPNPGGAMAYQEVMLGRGVTGTYDEITASCFHHCAAVLHAGGVPNVPVGGTTKDIVAFMLRASRGKR</sequence>
<dbReference type="InterPro" id="IPR006141">
    <property type="entry name" value="Intein_N"/>
</dbReference>
<feature type="compositionally biased region" description="Low complexity" evidence="3">
    <location>
        <begin position="59"/>
        <end position="71"/>
    </location>
</feature>
<evidence type="ECO:0000256" key="2">
    <source>
        <dbReference type="SAM" id="Coils"/>
    </source>
</evidence>
<dbReference type="Gene3D" id="2.180.10.10">
    <property type="entry name" value="RHS repeat-associated core"/>
    <property type="match status" value="2"/>
</dbReference>
<dbReference type="InterPro" id="IPR030934">
    <property type="entry name" value="Intein_C"/>
</dbReference>
<protein>
    <submittedName>
        <fullName evidence="6">Rhs family-like protein</fullName>
    </submittedName>
</protein>
<name>A0A7H0HPN2_9ACTN</name>
<keyword evidence="2" id="KW-0175">Coiled coil</keyword>
<proteinExistence type="predicted"/>
<dbReference type="Gene3D" id="2.170.16.10">
    <property type="entry name" value="Hedgehog/Intein (Hint) domain"/>
    <property type="match status" value="1"/>
</dbReference>
<evidence type="ECO:0000256" key="4">
    <source>
        <dbReference type="SAM" id="SignalP"/>
    </source>
</evidence>
<dbReference type="InterPro" id="IPR003587">
    <property type="entry name" value="Hint_dom_N"/>
</dbReference>
<dbReference type="NCBIfam" id="TIGR03696">
    <property type="entry name" value="Rhs_assc_core"/>
    <property type="match status" value="1"/>
</dbReference>
<dbReference type="Pfam" id="PF25023">
    <property type="entry name" value="TEN_YD-shell"/>
    <property type="match status" value="2"/>
</dbReference>
<dbReference type="RefSeq" id="WP_187739683.1">
    <property type="nucleotide sequence ID" value="NZ_CP060825.1"/>
</dbReference>
<dbReference type="Proteomes" id="UP000516230">
    <property type="component" value="Chromosome"/>
</dbReference>
<dbReference type="InterPro" id="IPR036844">
    <property type="entry name" value="Hint_dom_sf"/>
</dbReference>
<dbReference type="CDD" id="cd00081">
    <property type="entry name" value="Hint"/>
    <property type="match status" value="1"/>
</dbReference>